<dbReference type="AlphaFoldDB" id="A0AB34J9Y3"/>
<sequence length="222" mass="23797">MEAMDDMNMALEDVTDRGKPADHMSNTFHERIARGNNLTKMGNHSSPRDTAMLIAAQARSCVDCPTLQAVGPQATNQAVKSIAIARTFLKQSDSIDVCMQPSFVHLDDGHTGILLQIRKKARRASGEGEAQQLKAASGTDSKVLAGAISSFAREGRRMVVTAIGASAANQAVKAIAIARKNIEDEAIDITCKPEFTEIEDGKTALRMLLLRALVGFPAIPNP</sequence>
<protein>
    <recommendedName>
        <fullName evidence="3">DNA/RNA-binding protein Alba-like domain-containing protein</fullName>
    </recommendedName>
</protein>
<dbReference type="EMBL" id="JBGBPQ010000011">
    <property type="protein sequence ID" value="KAL1515570.1"/>
    <property type="molecule type" value="Genomic_DNA"/>
</dbReference>
<comment type="caution">
    <text evidence="1">The sequence shown here is derived from an EMBL/GenBank/DDBJ whole genome shotgun (WGS) entry which is preliminary data.</text>
</comment>
<keyword evidence="2" id="KW-1185">Reference proteome</keyword>
<proteinExistence type="predicted"/>
<reference evidence="1 2" key="1">
    <citation type="journal article" date="2024" name="Science">
        <title>Giant polyketide synthase enzymes in the biosynthesis of giant marine polyether toxins.</title>
        <authorList>
            <person name="Fallon T.R."/>
            <person name="Shende V.V."/>
            <person name="Wierzbicki I.H."/>
            <person name="Pendleton A.L."/>
            <person name="Watervoot N.F."/>
            <person name="Auber R.P."/>
            <person name="Gonzalez D.J."/>
            <person name="Wisecaver J.H."/>
            <person name="Moore B.S."/>
        </authorList>
    </citation>
    <scope>NUCLEOTIDE SEQUENCE [LARGE SCALE GENOMIC DNA]</scope>
    <source>
        <strain evidence="1 2">12B1</strain>
    </source>
</reference>
<dbReference type="Proteomes" id="UP001515480">
    <property type="component" value="Unassembled WGS sequence"/>
</dbReference>
<dbReference type="GO" id="GO:0003676">
    <property type="term" value="F:nucleic acid binding"/>
    <property type="evidence" value="ECO:0007669"/>
    <property type="project" value="InterPro"/>
</dbReference>
<dbReference type="Pfam" id="PF04232">
    <property type="entry name" value="SpoVS"/>
    <property type="match status" value="2"/>
</dbReference>
<dbReference type="PANTHER" id="PTHR35331:SF1">
    <property type="entry name" value="STAGE V SPORULATION PROTEIN S"/>
    <property type="match status" value="1"/>
</dbReference>
<name>A0AB34J9Y3_PRYPA</name>
<accession>A0AB34J9Y3</accession>
<organism evidence="1 2">
    <name type="scientific">Prymnesium parvum</name>
    <name type="common">Toxic golden alga</name>
    <dbReference type="NCBI Taxonomy" id="97485"/>
    <lineage>
        <taxon>Eukaryota</taxon>
        <taxon>Haptista</taxon>
        <taxon>Haptophyta</taxon>
        <taxon>Prymnesiophyceae</taxon>
        <taxon>Prymnesiales</taxon>
        <taxon>Prymnesiaceae</taxon>
        <taxon>Prymnesium</taxon>
    </lineage>
</organism>
<evidence type="ECO:0000313" key="2">
    <source>
        <dbReference type="Proteomes" id="UP001515480"/>
    </source>
</evidence>
<gene>
    <name evidence="1" type="ORF">AB1Y20_002190</name>
</gene>
<dbReference type="InterPro" id="IPR036882">
    <property type="entry name" value="Alba-like_dom_sf"/>
</dbReference>
<evidence type="ECO:0000313" key="1">
    <source>
        <dbReference type="EMBL" id="KAL1515570.1"/>
    </source>
</evidence>
<evidence type="ECO:0008006" key="3">
    <source>
        <dbReference type="Google" id="ProtNLM"/>
    </source>
</evidence>
<dbReference type="Gene3D" id="3.30.110.20">
    <property type="entry name" value="Alba-like domain"/>
    <property type="match status" value="2"/>
</dbReference>
<dbReference type="PANTHER" id="PTHR35331">
    <property type="entry name" value="STAGE V SPORULATION PROTEIN S"/>
    <property type="match status" value="1"/>
</dbReference>
<dbReference type="InterPro" id="IPR007347">
    <property type="entry name" value="SpoVS"/>
</dbReference>